<evidence type="ECO:0000256" key="7">
    <source>
        <dbReference type="ARBA" id="ARBA00023033"/>
    </source>
</evidence>
<evidence type="ECO:0000313" key="12">
    <source>
        <dbReference type="Proteomes" id="UP000053259"/>
    </source>
</evidence>
<keyword evidence="10" id="KW-1133">Transmembrane helix</keyword>
<dbReference type="InterPro" id="IPR001128">
    <property type="entry name" value="Cyt_P450"/>
</dbReference>
<name>A0A0D1XPS6_9PEZI</name>
<keyword evidence="7 9" id="KW-0503">Monooxygenase</keyword>
<evidence type="ECO:0000256" key="5">
    <source>
        <dbReference type="ARBA" id="ARBA00023002"/>
    </source>
</evidence>
<evidence type="ECO:0000256" key="3">
    <source>
        <dbReference type="ARBA" id="ARBA00022617"/>
    </source>
</evidence>
<comment type="cofactor">
    <cofactor evidence="1 8">
        <name>heme</name>
        <dbReference type="ChEBI" id="CHEBI:30413"/>
    </cofactor>
</comment>
<comment type="similarity">
    <text evidence="2 9">Belongs to the cytochrome P450 family.</text>
</comment>
<dbReference type="GO" id="GO:0004497">
    <property type="term" value="F:monooxygenase activity"/>
    <property type="evidence" value="ECO:0007669"/>
    <property type="project" value="UniProtKB-KW"/>
</dbReference>
<evidence type="ECO:0000256" key="8">
    <source>
        <dbReference type="PIRSR" id="PIRSR602401-1"/>
    </source>
</evidence>
<evidence type="ECO:0008006" key="13">
    <source>
        <dbReference type="Google" id="ProtNLM"/>
    </source>
</evidence>
<dbReference type="PRINTS" id="PR00385">
    <property type="entry name" value="P450"/>
</dbReference>
<dbReference type="GeneID" id="27312268"/>
<gene>
    <name evidence="11" type="ORF">PV09_04295</name>
</gene>
<dbReference type="PANTHER" id="PTHR24305:SF230">
    <property type="entry name" value="P450, PUTATIVE (EUROFUNG)-RELATED"/>
    <property type="match status" value="1"/>
</dbReference>
<dbReference type="CDD" id="cd11058">
    <property type="entry name" value="CYP60B-like"/>
    <property type="match status" value="1"/>
</dbReference>
<dbReference type="InterPro" id="IPR017972">
    <property type="entry name" value="Cyt_P450_CS"/>
</dbReference>
<organism evidence="11 12">
    <name type="scientific">Verruconis gallopava</name>
    <dbReference type="NCBI Taxonomy" id="253628"/>
    <lineage>
        <taxon>Eukaryota</taxon>
        <taxon>Fungi</taxon>
        <taxon>Dikarya</taxon>
        <taxon>Ascomycota</taxon>
        <taxon>Pezizomycotina</taxon>
        <taxon>Dothideomycetes</taxon>
        <taxon>Pleosporomycetidae</taxon>
        <taxon>Venturiales</taxon>
        <taxon>Sympoventuriaceae</taxon>
        <taxon>Verruconis</taxon>
    </lineage>
</organism>
<reference evidence="11 12" key="1">
    <citation type="submission" date="2015-01" db="EMBL/GenBank/DDBJ databases">
        <title>The Genome Sequence of Ochroconis gallopava CBS43764.</title>
        <authorList>
            <consortium name="The Broad Institute Genomics Platform"/>
            <person name="Cuomo C."/>
            <person name="de Hoog S."/>
            <person name="Gorbushina A."/>
            <person name="Stielow B."/>
            <person name="Teixiera M."/>
            <person name="Abouelleil A."/>
            <person name="Chapman S.B."/>
            <person name="Priest M."/>
            <person name="Young S.K."/>
            <person name="Wortman J."/>
            <person name="Nusbaum C."/>
            <person name="Birren B."/>
        </authorList>
    </citation>
    <scope>NUCLEOTIDE SEQUENCE [LARGE SCALE GENOMIC DNA]</scope>
    <source>
        <strain evidence="11 12">CBS 43764</strain>
    </source>
</reference>
<accession>A0A0D1XPS6</accession>
<keyword evidence="12" id="KW-1185">Reference proteome</keyword>
<evidence type="ECO:0000313" key="11">
    <source>
        <dbReference type="EMBL" id="KIW04541.1"/>
    </source>
</evidence>
<dbReference type="Pfam" id="PF00067">
    <property type="entry name" value="p450"/>
    <property type="match status" value="1"/>
</dbReference>
<dbReference type="InterPro" id="IPR036396">
    <property type="entry name" value="Cyt_P450_sf"/>
</dbReference>
<dbReference type="GO" id="GO:0005506">
    <property type="term" value="F:iron ion binding"/>
    <property type="evidence" value="ECO:0007669"/>
    <property type="project" value="InterPro"/>
</dbReference>
<feature type="transmembrane region" description="Helical" evidence="10">
    <location>
        <begin position="16"/>
        <end position="40"/>
    </location>
</feature>
<dbReference type="HOGENOM" id="CLU_001570_14_11_1"/>
<dbReference type="STRING" id="253628.A0A0D1XPS6"/>
<evidence type="ECO:0000256" key="1">
    <source>
        <dbReference type="ARBA" id="ARBA00001971"/>
    </source>
</evidence>
<keyword evidence="5 9" id="KW-0560">Oxidoreductase</keyword>
<dbReference type="VEuPathDB" id="FungiDB:PV09_04295"/>
<protein>
    <recommendedName>
        <fullName evidence="13">Cytochrome P450</fullName>
    </recommendedName>
</protein>
<dbReference type="Gene3D" id="1.10.630.10">
    <property type="entry name" value="Cytochrome P450"/>
    <property type="match status" value="1"/>
</dbReference>
<dbReference type="OrthoDB" id="1470350at2759"/>
<evidence type="ECO:0000256" key="6">
    <source>
        <dbReference type="ARBA" id="ARBA00023004"/>
    </source>
</evidence>
<dbReference type="SUPFAM" id="SSF48264">
    <property type="entry name" value="Cytochrome P450"/>
    <property type="match status" value="1"/>
</dbReference>
<dbReference type="GO" id="GO:0016705">
    <property type="term" value="F:oxidoreductase activity, acting on paired donors, with incorporation or reduction of molecular oxygen"/>
    <property type="evidence" value="ECO:0007669"/>
    <property type="project" value="InterPro"/>
</dbReference>
<sequence length="505" mass="58083">MPSMPAEVGATLTQRAYFFAVIAAVLYFVWWALQAVYNVFFHPLRKFPGPVLWAASDLPRYYYENRGTIDFKLLELHERYGRWVRYAPRHVATTDASAWKDINGYGKNQLRKDPDYQNTVSKGLTELGIIQANNANHARIRRQLAHAFSEKALREQEGIIQRYVDTLIFQLEEVADSGEKVDIMHKYMYTTSDITSELAFGTSFNSLIDEKLRPLVHLQDGMGDFITSARLVARLPLLAPLIMLPLKPALNMIRTNREWVQNVITKRLSQGVMEEKKDFMSYILKHKDESAAMSEGEIRETSRTLILAGAETTRTVLTTATYWLLKNPEMMRRAQDEVRSAFNSESEITFQTASARLPYMLACLDETMRMRPPVGSLLMGRLTPDEPFPVAGRIIPANTTVIVHPISAQMSSHNFAHPRSFRPERWLGEDPEFKDDDRFASQPFSYGPRNCIGRNLAYSKMRVILARVLWNFDLELCPESEGWDQQKVKVFWKGGPMWVRVSRRE</sequence>
<evidence type="ECO:0000256" key="10">
    <source>
        <dbReference type="SAM" id="Phobius"/>
    </source>
</evidence>
<keyword evidence="4 8" id="KW-0479">Metal-binding</keyword>
<dbReference type="Proteomes" id="UP000053259">
    <property type="component" value="Unassembled WGS sequence"/>
</dbReference>
<evidence type="ECO:0000256" key="4">
    <source>
        <dbReference type="ARBA" id="ARBA00022723"/>
    </source>
</evidence>
<dbReference type="InterPro" id="IPR002401">
    <property type="entry name" value="Cyt_P450_E_grp-I"/>
</dbReference>
<dbReference type="PANTHER" id="PTHR24305">
    <property type="entry name" value="CYTOCHROME P450"/>
    <property type="match status" value="1"/>
</dbReference>
<keyword evidence="10" id="KW-0812">Transmembrane</keyword>
<dbReference type="GO" id="GO:0020037">
    <property type="term" value="F:heme binding"/>
    <property type="evidence" value="ECO:0007669"/>
    <property type="project" value="InterPro"/>
</dbReference>
<evidence type="ECO:0000256" key="9">
    <source>
        <dbReference type="RuleBase" id="RU000461"/>
    </source>
</evidence>
<dbReference type="InterPro" id="IPR050121">
    <property type="entry name" value="Cytochrome_P450_monoxygenase"/>
</dbReference>
<keyword evidence="6 8" id="KW-0408">Iron</keyword>
<keyword evidence="3 8" id="KW-0349">Heme</keyword>
<dbReference type="PROSITE" id="PS00086">
    <property type="entry name" value="CYTOCHROME_P450"/>
    <property type="match status" value="1"/>
</dbReference>
<dbReference type="InParanoid" id="A0A0D1XPS6"/>
<dbReference type="EMBL" id="KN847540">
    <property type="protein sequence ID" value="KIW04541.1"/>
    <property type="molecule type" value="Genomic_DNA"/>
</dbReference>
<proteinExistence type="inferred from homology"/>
<evidence type="ECO:0000256" key="2">
    <source>
        <dbReference type="ARBA" id="ARBA00010617"/>
    </source>
</evidence>
<feature type="binding site" description="axial binding residue" evidence="8">
    <location>
        <position position="451"/>
    </location>
    <ligand>
        <name>heme</name>
        <dbReference type="ChEBI" id="CHEBI:30413"/>
    </ligand>
    <ligandPart>
        <name>Fe</name>
        <dbReference type="ChEBI" id="CHEBI:18248"/>
    </ligandPart>
</feature>
<keyword evidence="10" id="KW-0472">Membrane</keyword>
<dbReference type="PRINTS" id="PR00463">
    <property type="entry name" value="EP450I"/>
</dbReference>
<dbReference type="AlphaFoldDB" id="A0A0D1XPS6"/>
<dbReference type="RefSeq" id="XP_016214410.1">
    <property type="nucleotide sequence ID" value="XM_016357618.1"/>
</dbReference>